<dbReference type="HOGENOM" id="CLU_1826554_0_0_1"/>
<reference evidence="1 2" key="1">
    <citation type="journal article" date="2014" name="BMC Genomics">
        <title>Comparative genome sequencing reveals chemotype-specific gene clusters in the toxigenic black mold Stachybotrys.</title>
        <authorList>
            <person name="Semeiks J."/>
            <person name="Borek D."/>
            <person name="Otwinowski Z."/>
            <person name="Grishin N.V."/>
        </authorList>
    </citation>
    <scope>NUCLEOTIDE SEQUENCE [LARGE SCALE GENOMIC DNA]</scope>
    <source>
        <strain evidence="2">CBS 109288 / IBT 7711</strain>
    </source>
</reference>
<protein>
    <submittedName>
        <fullName evidence="1">Uncharacterized protein</fullName>
    </submittedName>
</protein>
<dbReference type="Proteomes" id="UP000028045">
    <property type="component" value="Unassembled WGS sequence"/>
</dbReference>
<dbReference type="EMBL" id="KL647400">
    <property type="protein sequence ID" value="KEY75102.1"/>
    <property type="molecule type" value="Genomic_DNA"/>
</dbReference>
<organism evidence="1 2">
    <name type="scientific">Stachybotrys chartarum (strain CBS 109288 / IBT 7711)</name>
    <name type="common">Toxic black mold</name>
    <name type="synonym">Stilbospora chartarum</name>
    <dbReference type="NCBI Taxonomy" id="1280523"/>
    <lineage>
        <taxon>Eukaryota</taxon>
        <taxon>Fungi</taxon>
        <taxon>Dikarya</taxon>
        <taxon>Ascomycota</taxon>
        <taxon>Pezizomycotina</taxon>
        <taxon>Sordariomycetes</taxon>
        <taxon>Hypocreomycetidae</taxon>
        <taxon>Hypocreales</taxon>
        <taxon>Stachybotryaceae</taxon>
        <taxon>Stachybotrys</taxon>
    </lineage>
</organism>
<gene>
    <name evidence="1" type="ORF">S7711_10476</name>
</gene>
<evidence type="ECO:0000313" key="2">
    <source>
        <dbReference type="Proteomes" id="UP000028045"/>
    </source>
</evidence>
<dbReference type="AlphaFoldDB" id="A0A084BC23"/>
<name>A0A084BC23_STACB</name>
<keyword evidence="2" id="KW-1185">Reference proteome</keyword>
<evidence type="ECO:0000313" key="1">
    <source>
        <dbReference type="EMBL" id="KEY75102.1"/>
    </source>
</evidence>
<proteinExistence type="predicted"/>
<sequence length="141" mass="15513">MAGPSFALPSAVEEPASVRPSFSIDYMHRLARHSDNHNPGLFVYATAHASYLEASPPPRFRPYTRSTLHRVLDRVPGLPPPTSHTQRTYAHTPCGKEERWAVAAAPARLIAQRRTRVARCVAVVGRAPCGADRGRAIMYSV</sequence>
<accession>A0A084BC23</accession>